<dbReference type="PANTHER" id="PTHR23407">
    <property type="entry name" value="ATPASE INHIBITOR/5-FORMYLTETRAHYDROFOLATE CYCLO-LIGASE"/>
    <property type="match status" value="1"/>
</dbReference>
<dbReference type="Pfam" id="PF01812">
    <property type="entry name" value="5-FTHF_cyc-lig"/>
    <property type="match status" value="1"/>
</dbReference>
<evidence type="ECO:0000313" key="7">
    <source>
        <dbReference type="Proteomes" id="UP000326921"/>
    </source>
</evidence>
<comment type="catalytic activity">
    <reaction evidence="5">
        <text>(6S)-5-formyl-5,6,7,8-tetrahydrofolate + ATP = (6R)-5,10-methenyltetrahydrofolate + ADP + phosphate</text>
        <dbReference type="Rhea" id="RHEA:10488"/>
        <dbReference type="ChEBI" id="CHEBI:30616"/>
        <dbReference type="ChEBI" id="CHEBI:43474"/>
        <dbReference type="ChEBI" id="CHEBI:57455"/>
        <dbReference type="ChEBI" id="CHEBI:57457"/>
        <dbReference type="ChEBI" id="CHEBI:456216"/>
        <dbReference type="EC" id="6.3.3.2"/>
    </reaction>
</comment>
<evidence type="ECO:0000256" key="3">
    <source>
        <dbReference type="ARBA" id="ARBA00022840"/>
    </source>
</evidence>
<dbReference type="InterPro" id="IPR037171">
    <property type="entry name" value="NagB/RpiA_transferase-like"/>
</dbReference>
<proteinExistence type="inferred from homology"/>
<dbReference type="AlphaFoldDB" id="A0A5Q0QHT4"/>
<name>A0A5Q0QHT4_9SPHI</name>
<organism evidence="6 7">
    <name type="scientific">Sphingobacterium zhuxiongii</name>
    <dbReference type="NCBI Taxonomy" id="2662364"/>
    <lineage>
        <taxon>Bacteria</taxon>
        <taxon>Pseudomonadati</taxon>
        <taxon>Bacteroidota</taxon>
        <taxon>Sphingobacteriia</taxon>
        <taxon>Sphingobacteriales</taxon>
        <taxon>Sphingobacteriaceae</taxon>
        <taxon>Sphingobacterium</taxon>
    </lineage>
</organism>
<dbReference type="RefSeq" id="WP_153512575.1">
    <property type="nucleotide sequence ID" value="NZ_CP045652.1"/>
</dbReference>
<dbReference type="EC" id="6.3.3.2" evidence="5"/>
<dbReference type="GO" id="GO:0035999">
    <property type="term" value="P:tetrahydrofolate interconversion"/>
    <property type="evidence" value="ECO:0007669"/>
    <property type="project" value="TreeGrafter"/>
</dbReference>
<comment type="similarity">
    <text evidence="1 5">Belongs to the 5-formyltetrahydrofolate cyclo-ligase family.</text>
</comment>
<evidence type="ECO:0000313" key="6">
    <source>
        <dbReference type="EMBL" id="QGA27748.1"/>
    </source>
</evidence>
<dbReference type="Gene3D" id="3.40.50.10420">
    <property type="entry name" value="NagB/RpiA/CoA transferase-like"/>
    <property type="match status" value="1"/>
</dbReference>
<protein>
    <recommendedName>
        <fullName evidence="5">5-formyltetrahydrofolate cyclo-ligase</fullName>
        <ecNumber evidence="5">6.3.3.2</ecNumber>
    </recommendedName>
</protein>
<dbReference type="KEGG" id="sphe:GFH32_16095"/>
<dbReference type="GO" id="GO:0030272">
    <property type="term" value="F:5-formyltetrahydrofolate cyclo-ligase activity"/>
    <property type="evidence" value="ECO:0007669"/>
    <property type="project" value="UniProtKB-EC"/>
</dbReference>
<feature type="binding site" evidence="4">
    <location>
        <position position="49"/>
    </location>
    <ligand>
        <name>substrate</name>
    </ligand>
</feature>
<keyword evidence="5" id="KW-0460">Magnesium</keyword>
<comment type="cofactor">
    <cofactor evidence="5">
        <name>Mg(2+)</name>
        <dbReference type="ChEBI" id="CHEBI:18420"/>
    </cofactor>
</comment>
<keyword evidence="5" id="KW-0479">Metal-binding</keyword>
<accession>A0A5Q0QHT4</accession>
<dbReference type="InterPro" id="IPR002698">
    <property type="entry name" value="FTHF_cligase"/>
</dbReference>
<evidence type="ECO:0000256" key="4">
    <source>
        <dbReference type="PIRSR" id="PIRSR006806-1"/>
    </source>
</evidence>
<dbReference type="PANTHER" id="PTHR23407:SF1">
    <property type="entry name" value="5-FORMYLTETRAHYDROFOLATE CYCLO-LIGASE"/>
    <property type="match status" value="1"/>
</dbReference>
<keyword evidence="6" id="KW-0436">Ligase</keyword>
<feature type="binding site" evidence="4">
    <location>
        <begin position="135"/>
        <end position="143"/>
    </location>
    <ligand>
        <name>ATP</name>
        <dbReference type="ChEBI" id="CHEBI:30616"/>
    </ligand>
</feature>
<dbReference type="GO" id="GO:0046872">
    <property type="term" value="F:metal ion binding"/>
    <property type="evidence" value="ECO:0007669"/>
    <property type="project" value="UniProtKB-KW"/>
</dbReference>
<evidence type="ECO:0000256" key="2">
    <source>
        <dbReference type="ARBA" id="ARBA00022741"/>
    </source>
</evidence>
<dbReference type="GO" id="GO:0005524">
    <property type="term" value="F:ATP binding"/>
    <property type="evidence" value="ECO:0007669"/>
    <property type="project" value="UniProtKB-KW"/>
</dbReference>
<keyword evidence="7" id="KW-1185">Reference proteome</keyword>
<dbReference type="EMBL" id="CP045652">
    <property type="protein sequence ID" value="QGA27748.1"/>
    <property type="molecule type" value="Genomic_DNA"/>
</dbReference>
<dbReference type="SUPFAM" id="SSF100950">
    <property type="entry name" value="NagB/RpiA/CoA transferase-like"/>
    <property type="match status" value="1"/>
</dbReference>
<dbReference type="Proteomes" id="UP000326921">
    <property type="component" value="Chromosome"/>
</dbReference>
<feature type="binding site" evidence="4">
    <location>
        <begin position="4"/>
        <end position="8"/>
    </location>
    <ligand>
        <name>ATP</name>
        <dbReference type="ChEBI" id="CHEBI:30616"/>
    </ligand>
</feature>
<dbReference type="InterPro" id="IPR024185">
    <property type="entry name" value="FTHF_cligase-like_sf"/>
</dbReference>
<keyword evidence="3 4" id="KW-0067">ATP-binding</keyword>
<dbReference type="PIRSF" id="PIRSF006806">
    <property type="entry name" value="FTHF_cligase"/>
    <property type="match status" value="1"/>
</dbReference>
<keyword evidence="2 4" id="KW-0547">Nucleotide-binding</keyword>
<dbReference type="GO" id="GO:0009396">
    <property type="term" value="P:folic acid-containing compound biosynthetic process"/>
    <property type="evidence" value="ECO:0007669"/>
    <property type="project" value="TreeGrafter"/>
</dbReference>
<feature type="binding site" evidence="4">
    <location>
        <position position="56"/>
    </location>
    <ligand>
        <name>substrate</name>
    </ligand>
</feature>
<dbReference type="NCBIfam" id="TIGR02727">
    <property type="entry name" value="MTHFS_bact"/>
    <property type="match status" value="1"/>
</dbReference>
<gene>
    <name evidence="6" type="ORF">GFH32_16095</name>
</gene>
<evidence type="ECO:0000256" key="1">
    <source>
        <dbReference type="ARBA" id="ARBA00010638"/>
    </source>
</evidence>
<reference evidence="6 7" key="1">
    <citation type="submission" date="2019-10" db="EMBL/GenBank/DDBJ databases">
        <authorList>
            <person name="Dong K."/>
        </authorList>
    </citation>
    <scope>NUCLEOTIDE SEQUENCE [LARGE SCALE GENOMIC DNA]</scope>
    <source>
        <strain evidence="7">dk4302</strain>
    </source>
</reference>
<sequence length="192" mass="22666">MMKKQELREIYKAKRNSLTKDELTLMDHQLLEQLQQYDWTSIRYLHLYLAIEKFKEYNTWPFIKWIWKQYPEINLVTSISNFQTNELRHYQLEPDTVLLVNDWGIPEPSGAKEIEAKEIDAVLTPLLLVDIKGNRVGYGKGFYDRFLATCKAEVIKLGIAYFEPVEIIEDVNEWDVPIDLLFTPGKTFYLLG</sequence>
<evidence type="ECO:0000256" key="5">
    <source>
        <dbReference type="RuleBase" id="RU361279"/>
    </source>
</evidence>